<gene>
    <name evidence="9" type="ORF">GGX14DRAFT_360126</name>
</gene>
<keyword evidence="3 6" id="KW-0863">Zinc-finger</keyword>
<keyword evidence="2" id="KW-0479">Metal-binding</keyword>
<evidence type="ECO:0000256" key="2">
    <source>
        <dbReference type="ARBA" id="ARBA00022723"/>
    </source>
</evidence>
<sequence>MDTQTPNRDSLESFNAECANCGTNHTPLWRKGPNDERNCNACGLYMTLHKSPRPFLSIGCDAPITFTPESDMETEASTGFRFMDTTYSFDFPSTPYSSECTNAKCVDCGTKHSPLWRRGPGPDEKLYCNACGLYHRLVGYFSNIFLSLSFCVIDTTLNYPIILLAWYAAPPISRDKGNWYG</sequence>
<dbReference type="GO" id="GO:0000978">
    <property type="term" value="F:RNA polymerase II cis-regulatory region sequence-specific DNA binding"/>
    <property type="evidence" value="ECO:0007669"/>
    <property type="project" value="TreeGrafter"/>
</dbReference>
<evidence type="ECO:0000259" key="8">
    <source>
        <dbReference type="PROSITE" id="PS50114"/>
    </source>
</evidence>
<dbReference type="PRINTS" id="PR00619">
    <property type="entry name" value="GATAZNFINGER"/>
</dbReference>
<dbReference type="GO" id="GO:0000122">
    <property type="term" value="P:negative regulation of transcription by RNA polymerase II"/>
    <property type="evidence" value="ECO:0007669"/>
    <property type="project" value="TreeGrafter"/>
</dbReference>
<dbReference type="CDD" id="cd00202">
    <property type="entry name" value="ZnF_GATA"/>
    <property type="match status" value="2"/>
</dbReference>
<name>A0AAD6YJ60_9AGAR</name>
<dbReference type="Gene3D" id="3.30.50.10">
    <property type="entry name" value="Erythroid Transcription Factor GATA-1, subunit A"/>
    <property type="match status" value="2"/>
</dbReference>
<dbReference type="GO" id="GO:0008270">
    <property type="term" value="F:zinc ion binding"/>
    <property type="evidence" value="ECO:0007669"/>
    <property type="project" value="UniProtKB-KW"/>
</dbReference>
<dbReference type="GO" id="GO:0005634">
    <property type="term" value="C:nucleus"/>
    <property type="evidence" value="ECO:0007669"/>
    <property type="project" value="UniProtKB-SubCell"/>
</dbReference>
<evidence type="ECO:0000313" key="10">
    <source>
        <dbReference type="Proteomes" id="UP001219525"/>
    </source>
</evidence>
<dbReference type="PROSITE" id="PS00344">
    <property type="entry name" value="GATA_ZN_FINGER_1"/>
    <property type="match status" value="1"/>
</dbReference>
<keyword evidence="7" id="KW-0812">Transmembrane</keyword>
<evidence type="ECO:0000256" key="4">
    <source>
        <dbReference type="ARBA" id="ARBA00022833"/>
    </source>
</evidence>
<keyword evidence="5" id="KW-0539">Nucleus</keyword>
<dbReference type="Pfam" id="PF00320">
    <property type="entry name" value="GATA"/>
    <property type="match status" value="2"/>
</dbReference>
<dbReference type="SMART" id="SM00401">
    <property type="entry name" value="ZnF_GATA"/>
    <property type="match status" value="2"/>
</dbReference>
<keyword evidence="7" id="KW-0472">Membrane</keyword>
<feature type="domain" description="GATA-type" evidence="8">
    <location>
        <begin position="99"/>
        <end position="139"/>
    </location>
</feature>
<comment type="caution">
    <text evidence="9">The sequence shown here is derived from an EMBL/GenBank/DDBJ whole genome shotgun (WGS) entry which is preliminary data.</text>
</comment>
<evidence type="ECO:0000256" key="3">
    <source>
        <dbReference type="ARBA" id="ARBA00022771"/>
    </source>
</evidence>
<feature type="domain" description="GATA-type" evidence="8">
    <location>
        <begin position="12"/>
        <end position="55"/>
    </location>
</feature>
<dbReference type="InterPro" id="IPR000679">
    <property type="entry name" value="Znf_GATA"/>
</dbReference>
<accession>A0AAD6YJ60</accession>
<feature type="transmembrane region" description="Helical" evidence="7">
    <location>
        <begin position="144"/>
        <end position="169"/>
    </location>
</feature>
<evidence type="ECO:0000256" key="7">
    <source>
        <dbReference type="SAM" id="Phobius"/>
    </source>
</evidence>
<reference evidence="9" key="1">
    <citation type="submission" date="2023-03" db="EMBL/GenBank/DDBJ databases">
        <title>Massive genome expansion in bonnet fungi (Mycena s.s.) driven by repeated elements and novel gene families across ecological guilds.</title>
        <authorList>
            <consortium name="Lawrence Berkeley National Laboratory"/>
            <person name="Harder C.B."/>
            <person name="Miyauchi S."/>
            <person name="Viragh M."/>
            <person name="Kuo A."/>
            <person name="Thoen E."/>
            <person name="Andreopoulos B."/>
            <person name="Lu D."/>
            <person name="Skrede I."/>
            <person name="Drula E."/>
            <person name="Henrissat B."/>
            <person name="Morin E."/>
            <person name="Kohler A."/>
            <person name="Barry K."/>
            <person name="LaButti K."/>
            <person name="Morin E."/>
            <person name="Salamov A."/>
            <person name="Lipzen A."/>
            <person name="Mereny Z."/>
            <person name="Hegedus B."/>
            <person name="Baldrian P."/>
            <person name="Stursova M."/>
            <person name="Weitz H."/>
            <person name="Taylor A."/>
            <person name="Grigoriev I.V."/>
            <person name="Nagy L.G."/>
            <person name="Martin F."/>
            <person name="Kauserud H."/>
        </authorList>
    </citation>
    <scope>NUCLEOTIDE SEQUENCE</scope>
    <source>
        <strain evidence="9">9144</strain>
    </source>
</reference>
<dbReference type="AlphaFoldDB" id="A0AAD6YJ60"/>
<comment type="subcellular location">
    <subcellularLocation>
        <location evidence="1">Nucleus</location>
    </subcellularLocation>
</comment>
<dbReference type="InterPro" id="IPR013088">
    <property type="entry name" value="Znf_NHR/GATA"/>
</dbReference>
<dbReference type="PANTHER" id="PTHR10071:SF281">
    <property type="entry name" value="BOX A-BINDING FACTOR-RELATED"/>
    <property type="match status" value="1"/>
</dbReference>
<keyword evidence="7" id="KW-1133">Transmembrane helix</keyword>
<dbReference type="EMBL" id="JARJCW010000019">
    <property type="protein sequence ID" value="KAJ7214395.1"/>
    <property type="molecule type" value="Genomic_DNA"/>
</dbReference>
<proteinExistence type="predicted"/>
<protein>
    <recommendedName>
        <fullName evidence="8">GATA-type domain-containing protein</fullName>
    </recommendedName>
</protein>
<keyword evidence="10" id="KW-1185">Reference proteome</keyword>
<dbReference type="PROSITE" id="PS50114">
    <property type="entry name" value="GATA_ZN_FINGER_2"/>
    <property type="match status" value="2"/>
</dbReference>
<dbReference type="InterPro" id="IPR039355">
    <property type="entry name" value="Transcription_factor_GATA"/>
</dbReference>
<keyword evidence="4" id="KW-0862">Zinc</keyword>
<dbReference type="GO" id="GO:0000981">
    <property type="term" value="F:DNA-binding transcription factor activity, RNA polymerase II-specific"/>
    <property type="evidence" value="ECO:0007669"/>
    <property type="project" value="TreeGrafter"/>
</dbReference>
<dbReference type="Proteomes" id="UP001219525">
    <property type="component" value="Unassembled WGS sequence"/>
</dbReference>
<organism evidence="9 10">
    <name type="scientific">Mycena pura</name>
    <dbReference type="NCBI Taxonomy" id="153505"/>
    <lineage>
        <taxon>Eukaryota</taxon>
        <taxon>Fungi</taxon>
        <taxon>Dikarya</taxon>
        <taxon>Basidiomycota</taxon>
        <taxon>Agaricomycotina</taxon>
        <taxon>Agaricomycetes</taxon>
        <taxon>Agaricomycetidae</taxon>
        <taxon>Agaricales</taxon>
        <taxon>Marasmiineae</taxon>
        <taxon>Mycenaceae</taxon>
        <taxon>Mycena</taxon>
    </lineage>
</organism>
<evidence type="ECO:0000256" key="1">
    <source>
        <dbReference type="ARBA" id="ARBA00004123"/>
    </source>
</evidence>
<dbReference type="GO" id="GO:0045944">
    <property type="term" value="P:positive regulation of transcription by RNA polymerase II"/>
    <property type="evidence" value="ECO:0007669"/>
    <property type="project" value="TreeGrafter"/>
</dbReference>
<dbReference type="SUPFAM" id="SSF57716">
    <property type="entry name" value="Glucocorticoid receptor-like (DNA-binding domain)"/>
    <property type="match status" value="2"/>
</dbReference>
<evidence type="ECO:0000256" key="6">
    <source>
        <dbReference type="PROSITE-ProRule" id="PRU00094"/>
    </source>
</evidence>
<evidence type="ECO:0000256" key="5">
    <source>
        <dbReference type="ARBA" id="ARBA00023242"/>
    </source>
</evidence>
<evidence type="ECO:0000313" key="9">
    <source>
        <dbReference type="EMBL" id="KAJ7214395.1"/>
    </source>
</evidence>
<dbReference type="PANTHER" id="PTHR10071">
    <property type="entry name" value="TRANSCRIPTION FACTOR GATA FAMILY MEMBER"/>
    <property type="match status" value="1"/>
</dbReference>